<dbReference type="Pfam" id="PF00589">
    <property type="entry name" value="Phage_integrase"/>
    <property type="match status" value="1"/>
</dbReference>
<evidence type="ECO:0000313" key="6">
    <source>
        <dbReference type="EMBL" id="MFD1612075.1"/>
    </source>
</evidence>
<keyword evidence="7" id="KW-1185">Reference proteome</keyword>
<feature type="domain" description="Tyr recombinase" evidence="5">
    <location>
        <begin position="4"/>
        <end position="192"/>
    </location>
</feature>
<dbReference type="InterPro" id="IPR011010">
    <property type="entry name" value="DNA_brk_join_enz"/>
</dbReference>
<organism evidence="6 7">
    <name type="scientific">Sphingomonas tabacisoli</name>
    <dbReference type="NCBI Taxonomy" id="2249466"/>
    <lineage>
        <taxon>Bacteria</taxon>
        <taxon>Pseudomonadati</taxon>
        <taxon>Pseudomonadota</taxon>
        <taxon>Alphaproteobacteria</taxon>
        <taxon>Sphingomonadales</taxon>
        <taxon>Sphingomonadaceae</taxon>
        <taxon>Sphingomonas</taxon>
    </lineage>
</organism>
<evidence type="ECO:0000259" key="5">
    <source>
        <dbReference type="PROSITE" id="PS51898"/>
    </source>
</evidence>
<dbReference type="RefSeq" id="WP_380888738.1">
    <property type="nucleotide sequence ID" value="NZ_JBHUDY010000001.1"/>
</dbReference>
<comment type="similarity">
    <text evidence="1">Belongs to the 'phage' integrase family.</text>
</comment>
<dbReference type="PANTHER" id="PTHR30349">
    <property type="entry name" value="PHAGE INTEGRASE-RELATED"/>
    <property type="match status" value="1"/>
</dbReference>
<proteinExistence type="inferred from homology"/>
<sequence>MLAKQAKVLSPAQVQTVLAMIGNQRHPSRNRLIFLLSIRAGLRAKEIASLTWAMVTDAEGHIGDCIRLPNQAAKGQSGGVIPMARELRAAVVAHAEQSSPFGLSDRVIQTERSKMTTAQVIVNLFRSWFQALGFDGCSSHSGRRTFITRAARNIGRFGGSLRDVQALARHRSLATTQRYIEIDAEAMRKVVDA</sequence>
<evidence type="ECO:0000313" key="7">
    <source>
        <dbReference type="Proteomes" id="UP001597115"/>
    </source>
</evidence>
<dbReference type="CDD" id="cd00397">
    <property type="entry name" value="DNA_BRE_C"/>
    <property type="match status" value="1"/>
</dbReference>
<keyword evidence="3" id="KW-0238">DNA-binding</keyword>
<evidence type="ECO:0000256" key="3">
    <source>
        <dbReference type="ARBA" id="ARBA00023125"/>
    </source>
</evidence>
<evidence type="ECO:0000256" key="4">
    <source>
        <dbReference type="ARBA" id="ARBA00023172"/>
    </source>
</evidence>
<dbReference type="SUPFAM" id="SSF56349">
    <property type="entry name" value="DNA breaking-rejoining enzymes"/>
    <property type="match status" value="1"/>
</dbReference>
<gene>
    <name evidence="6" type="ORF">ACFSCW_09710</name>
</gene>
<dbReference type="InterPro" id="IPR050090">
    <property type="entry name" value="Tyrosine_recombinase_XerCD"/>
</dbReference>
<evidence type="ECO:0000256" key="2">
    <source>
        <dbReference type="ARBA" id="ARBA00022908"/>
    </source>
</evidence>
<dbReference type="InterPro" id="IPR002104">
    <property type="entry name" value="Integrase_catalytic"/>
</dbReference>
<comment type="caution">
    <text evidence="6">The sequence shown here is derived from an EMBL/GenBank/DDBJ whole genome shotgun (WGS) entry which is preliminary data.</text>
</comment>
<dbReference type="Proteomes" id="UP001597115">
    <property type="component" value="Unassembled WGS sequence"/>
</dbReference>
<evidence type="ECO:0000256" key="1">
    <source>
        <dbReference type="ARBA" id="ARBA00008857"/>
    </source>
</evidence>
<dbReference type="PANTHER" id="PTHR30349:SF41">
    <property type="entry name" value="INTEGRASE_RECOMBINASE PROTEIN MJ0367-RELATED"/>
    <property type="match status" value="1"/>
</dbReference>
<dbReference type="PROSITE" id="PS51898">
    <property type="entry name" value="TYR_RECOMBINASE"/>
    <property type="match status" value="1"/>
</dbReference>
<accession>A0ABW4I466</accession>
<keyword evidence="4" id="KW-0233">DNA recombination</keyword>
<dbReference type="EMBL" id="JBHUDY010000001">
    <property type="protein sequence ID" value="MFD1612075.1"/>
    <property type="molecule type" value="Genomic_DNA"/>
</dbReference>
<reference evidence="7" key="1">
    <citation type="journal article" date="2019" name="Int. J. Syst. Evol. Microbiol.">
        <title>The Global Catalogue of Microorganisms (GCM) 10K type strain sequencing project: providing services to taxonomists for standard genome sequencing and annotation.</title>
        <authorList>
            <consortium name="The Broad Institute Genomics Platform"/>
            <consortium name="The Broad Institute Genome Sequencing Center for Infectious Disease"/>
            <person name="Wu L."/>
            <person name="Ma J."/>
        </authorList>
    </citation>
    <scope>NUCLEOTIDE SEQUENCE [LARGE SCALE GENOMIC DNA]</scope>
    <source>
        <strain evidence="7">CGMCC 1.16275</strain>
    </source>
</reference>
<protein>
    <submittedName>
        <fullName evidence="6">Tyrosine-type recombinase/integrase</fullName>
    </submittedName>
</protein>
<name>A0ABW4I466_9SPHN</name>
<keyword evidence="2" id="KW-0229">DNA integration</keyword>
<dbReference type="InterPro" id="IPR013762">
    <property type="entry name" value="Integrase-like_cat_sf"/>
</dbReference>
<dbReference type="Gene3D" id="1.10.443.10">
    <property type="entry name" value="Intergrase catalytic core"/>
    <property type="match status" value="1"/>
</dbReference>